<evidence type="ECO:0000256" key="1">
    <source>
        <dbReference type="SAM" id="MobiDB-lite"/>
    </source>
</evidence>
<comment type="caution">
    <text evidence="2">The sequence shown here is derived from an EMBL/GenBank/DDBJ whole genome shotgun (WGS) entry which is preliminary data.</text>
</comment>
<proteinExistence type="predicted"/>
<dbReference type="RefSeq" id="XP_060432928.1">
    <property type="nucleotide sequence ID" value="XM_060571993.1"/>
</dbReference>
<dbReference type="EMBL" id="JAHMHR010000009">
    <property type="protein sequence ID" value="KAK1689233.1"/>
    <property type="molecule type" value="Genomic_DNA"/>
</dbReference>
<reference evidence="2" key="1">
    <citation type="submission" date="2021-06" db="EMBL/GenBank/DDBJ databases">
        <title>Comparative genomics, transcriptomics and evolutionary studies reveal genomic signatures of adaptation to plant cell wall in hemibiotrophic fungi.</title>
        <authorList>
            <consortium name="DOE Joint Genome Institute"/>
            <person name="Baroncelli R."/>
            <person name="Diaz J.F."/>
            <person name="Benocci T."/>
            <person name="Peng M."/>
            <person name="Battaglia E."/>
            <person name="Haridas S."/>
            <person name="Andreopoulos W."/>
            <person name="Labutti K."/>
            <person name="Pangilinan J."/>
            <person name="Floch G.L."/>
            <person name="Makela M.R."/>
            <person name="Henrissat B."/>
            <person name="Grigoriev I.V."/>
            <person name="Crouch J.A."/>
            <person name="De Vries R.P."/>
            <person name="Sukno S.A."/>
            <person name="Thon M.R."/>
        </authorList>
    </citation>
    <scope>NUCLEOTIDE SEQUENCE</scope>
    <source>
        <strain evidence="2">CBS 193.32</strain>
    </source>
</reference>
<organism evidence="2 3">
    <name type="scientific">Colletotrichum godetiae</name>
    <dbReference type="NCBI Taxonomy" id="1209918"/>
    <lineage>
        <taxon>Eukaryota</taxon>
        <taxon>Fungi</taxon>
        <taxon>Dikarya</taxon>
        <taxon>Ascomycota</taxon>
        <taxon>Pezizomycotina</taxon>
        <taxon>Sordariomycetes</taxon>
        <taxon>Hypocreomycetidae</taxon>
        <taxon>Glomerellales</taxon>
        <taxon>Glomerellaceae</taxon>
        <taxon>Colletotrichum</taxon>
        <taxon>Colletotrichum acutatum species complex</taxon>
    </lineage>
</organism>
<evidence type="ECO:0000313" key="2">
    <source>
        <dbReference type="EMBL" id="KAK1689233.1"/>
    </source>
</evidence>
<sequence>MAGASHAPTGRLDNSDQGLRDNHPLSDSSAPGSFPPPTLPYAPFRPRPRYTLRHYSSGKLWRAPVRYPINLNLNVTTSPKFEVTKFGVHGRTSNIDGSLSHHLP</sequence>
<name>A0AAJ0F166_9PEZI</name>
<feature type="compositionally biased region" description="Pro residues" evidence="1">
    <location>
        <begin position="33"/>
        <end position="45"/>
    </location>
</feature>
<dbReference type="Proteomes" id="UP001224890">
    <property type="component" value="Unassembled WGS sequence"/>
</dbReference>
<feature type="region of interest" description="Disordered" evidence="1">
    <location>
        <begin position="1"/>
        <end position="47"/>
    </location>
</feature>
<protein>
    <submittedName>
        <fullName evidence="2">Uncharacterized protein</fullName>
    </submittedName>
</protein>
<evidence type="ECO:0000313" key="3">
    <source>
        <dbReference type="Proteomes" id="UP001224890"/>
    </source>
</evidence>
<gene>
    <name evidence="2" type="ORF">BDP55DRAFT_629201</name>
</gene>
<dbReference type="AlphaFoldDB" id="A0AAJ0F166"/>
<keyword evidence="3" id="KW-1185">Reference proteome</keyword>
<accession>A0AAJ0F166</accession>
<dbReference type="GeneID" id="85456519"/>